<feature type="domain" description="EF-hand" evidence="10">
    <location>
        <begin position="257"/>
        <end position="292"/>
    </location>
</feature>
<protein>
    <submittedName>
        <fullName evidence="11">EF-hand domain-containing family member B</fullName>
    </submittedName>
</protein>
<evidence type="ECO:0000256" key="5">
    <source>
        <dbReference type="ARBA" id="ARBA00022837"/>
    </source>
</evidence>
<dbReference type="SMART" id="SM00054">
    <property type="entry name" value="EFh"/>
    <property type="match status" value="2"/>
</dbReference>
<reference evidence="11 12" key="1">
    <citation type="journal article" date="2014" name="Nat. Genet.">
        <title>Whole-genome sequence of a flatfish provides insights into ZW sex chromosome evolution and adaptation to a benthic lifestyle.</title>
        <authorList>
            <person name="Chen S."/>
            <person name="Zhang G."/>
            <person name="Shao C."/>
            <person name="Huang Q."/>
            <person name="Liu G."/>
            <person name="Zhang P."/>
            <person name="Song W."/>
            <person name="An N."/>
            <person name="Chalopin D."/>
            <person name="Volff J.N."/>
            <person name="Hong Y."/>
            <person name="Li Q."/>
            <person name="Sha Z."/>
            <person name="Zhou H."/>
            <person name="Xie M."/>
            <person name="Yu Q."/>
            <person name="Liu Y."/>
            <person name="Xiang H."/>
            <person name="Wang N."/>
            <person name="Wu K."/>
            <person name="Yang C."/>
            <person name="Zhou Q."/>
            <person name="Liao X."/>
            <person name="Yang L."/>
            <person name="Hu Q."/>
            <person name="Zhang J."/>
            <person name="Meng L."/>
            <person name="Jin L."/>
            <person name="Tian Y."/>
            <person name="Lian J."/>
            <person name="Yang J."/>
            <person name="Miao G."/>
            <person name="Liu S."/>
            <person name="Liang Z."/>
            <person name="Yan F."/>
            <person name="Li Y."/>
            <person name="Sun B."/>
            <person name="Zhang H."/>
            <person name="Zhang J."/>
            <person name="Zhu Y."/>
            <person name="Du M."/>
            <person name="Zhao Y."/>
            <person name="Schartl M."/>
            <person name="Tang Q."/>
            <person name="Wang J."/>
        </authorList>
    </citation>
    <scope>NUCLEOTIDE SEQUENCE</scope>
</reference>
<evidence type="ECO:0000313" key="12">
    <source>
        <dbReference type="Proteomes" id="UP000265120"/>
    </source>
</evidence>
<dbReference type="GeneID" id="103388350"/>
<name>A0A3P8UXL8_CYNSE</name>
<keyword evidence="2" id="KW-0963">Cytoplasm</keyword>
<dbReference type="InterPro" id="IPR057428">
    <property type="entry name" value="EFHB_EF-hand_C"/>
</dbReference>
<dbReference type="STRING" id="244447.ENSCSEP00000006569"/>
<dbReference type="InParanoid" id="A0A3P8UXL8"/>
<keyword evidence="6" id="KW-0282">Flagellum</keyword>
<dbReference type="PANTHER" id="PTHR12086:SF12">
    <property type="entry name" value="EF-HAND DOMAIN-CONTAINING FAMILY MEMBER B"/>
    <property type="match status" value="1"/>
</dbReference>
<accession>A0A3P8UXL8</accession>
<keyword evidence="4" id="KW-0677">Repeat</keyword>
<evidence type="ECO:0000256" key="2">
    <source>
        <dbReference type="ARBA" id="ARBA00022490"/>
    </source>
</evidence>
<keyword evidence="9" id="KW-0966">Cell projection</keyword>
<dbReference type="Ensembl" id="ENSCSET00000006642.1">
    <property type="protein sequence ID" value="ENSCSEP00000006569.1"/>
    <property type="gene ID" value="ENSCSEG00000004254.1"/>
</dbReference>
<reference evidence="11" key="3">
    <citation type="submission" date="2025-09" db="UniProtKB">
        <authorList>
            <consortium name="Ensembl"/>
        </authorList>
    </citation>
    <scope>IDENTIFICATION</scope>
</reference>
<evidence type="ECO:0000259" key="10">
    <source>
        <dbReference type="PROSITE" id="PS50222"/>
    </source>
</evidence>
<dbReference type="AlphaFoldDB" id="A0A3P8UXL8"/>
<evidence type="ECO:0000256" key="4">
    <source>
        <dbReference type="ARBA" id="ARBA00022737"/>
    </source>
</evidence>
<dbReference type="CDD" id="cd00051">
    <property type="entry name" value="EFh"/>
    <property type="match status" value="1"/>
</dbReference>
<dbReference type="OMA" id="DKVVREY"/>
<keyword evidence="8" id="KW-0206">Cytoskeleton</keyword>
<dbReference type="CTD" id="151651"/>
<dbReference type="PANTHER" id="PTHR12086">
    <property type="entry name" value="EF-HAND DOMAIN C-TERMINAL CONTAINING PROTEIN"/>
    <property type="match status" value="1"/>
</dbReference>
<dbReference type="InterPro" id="IPR011992">
    <property type="entry name" value="EF-hand-dom_pair"/>
</dbReference>
<dbReference type="GeneTree" id="ENSGT00940000168259"/>
<dbReference type="Pfam" id="PF25325">
    <property type="entry name" value="EF-hand_EFHB_C"/>
    <property type="match status" value="1"/>
</dbReference>
<evidence type="ECO:0000256" key="8">
    <source>
        <dbReference type="ARBA" id="ARBA00023212"/>
    </source>
</evidence>
<evidence type="ECO:0000256" key="9">
    <source>
        <dbReference type="ARBA" id="ARBA00023273"/>
    </source>
</evidence>
<dbReference type="Pfam" id="PF13499">
    <property type="entry name" value="EF-hand_7"/>
    <property type="match status" value="1"/>
</dbReference>
<keyword evidence="5" id="KW-0106">Calcium</keyword>
<dbReference type="SUPFAM" id="SSF47473">
    <property type="entry name" value="EF-hand"/>
    <property type="match status" value="1"/>
</dbReference>
<sequence>MKANNENEAPQAKYNPKVPTIQTLINPRPKTGFQNKLQELSEAVYQSTQRAPLGKSRFQAPDDIVHGLKTDAGFDIRQIIYPSKKCKELEDEELHKAYVLSHKSYFVGEQIDRNYNSGHFSKYNRFGICTPHHKDGREVSESLCWQGETNKELKDSERLRMQRLALNLPQDYRFGNNVPPDEFGAGEIIHCTEPGQYIRGPEPQLSLVNLLRHDLKRLNNHHFSSLLEAFKYYDKTGKGLINKEDIKTVFRKFQLNFTDDVIKDLVEFCDTDKDGHINFVEFANFLNWKDTMPIDEKDQEILTKEPQAEALDDTEQFLVQPGDLEPVTPGSSMKTVRRLRLDDSDPEQFVTTSSYIGAFSRFPLRENRTYGIPSVRSDLPAPTIKSVCDFTNYGDMTTAADLLYPTAFSQHGVYREHLQCPRSRKEITQIFMDLGLDLSEETFEKAWKLAAEKDPKGRVCIENFRSVLKELNVYGSIKTT</sequence>
<proteinExistence type="predicted"/>
<dbReference type="InterPro" id="IPR018247">
    <property type="entry name" value="EF_Hand_1_Ca_BS"/>
</dbReference>
<evidence type="ECO:0000256" key="3">
    <source>
        <dbReference type="ARBA" id="ARBA00022723"/>
    </source>
</evidence>
<feature type="domain" description="EF-hand" evidence="10">
    <location>
        <begin position="221"/>
        <end position="256"/>
    </location>
</feature>
<dbReference type="FunCoup" id="A0A3P8UXL8">
    <property type="interactions" value="167"/>
</dbReference>
<dbReference type="Gene3D" id="1.10.238.10">
    <property type="entry name" value="EF-hand"/>
    <property type="match status" value="1"/>
</dbReference>
<evidence type="ECO:0000256" key="7">
    <source>
        <dbReference type="ARBA" id="ARBA00023069"/>
    </source>
</evidence>
<keyword evidence="7" id="KW-0969">Cilium</keyword>
<reference evidence="11" key="2">
    <citation type="submission" date="2025-08" db="UniProtKB">
        <authorList>
            <consortium name="Ensembl"/>
        </authorList>
    </citation>
    <scope>IDENTIFICATION</scope>
</reference>
<evidence type="ECO:0000256" key="6">
    <source>
        <dbReference type="ARBA" id="ARBA00022846"/>
    </source>
</evidence>
<dbReference type="InterPro" id="IPR040193">
    <property type="entry name" value="EFHC1/EFHC2/EFHB"/>
</dbReference>
<dbReference type="KEGG" id="csem:103388350"/>
<dbReference type="OrthoDB" id="2096280at2759"/>
<dbReference type="PROSITE" id="PS50222">
    <property type="entry name" value="EF_HAND_2"/>
    <property type="match status" value="2"/>
</dbReference>
<dbReference type="RefSeq" id="XP_008321508.1">
    <property type="nucleotide sequence ID" value="XM_008323286.3"/>
</dbReference>
<dbReference type="GO" id="GO:0005509">
    <property type="term" value="F:calcium ion binding"/>
    <property type="evidence" value="ECO:0007669"/>
    <property type="project" value="InterPro"/>
</dbReference>
<dbReference type="Proteomes" id="UP000265120">
    <property type="component" value="Chromosome 13"/>
</dbReference>
<keyword evidence="12" id="KW-1185">Reference proteome</keyword>
<keyword evidence="3" id="KW-0479">Metal-binding</keyword>
<comment type="subcellular location">
    <subcellularLocation>
        <location evidence="1">Cytoplasm</location>
        <location evidence="1">Cytoskeleton</location>
        <location evidence="1">Flagellum axoneme</location>
    </subcellularLocation>
</comment>
<dbReference type="InterPro" id="IPR002048">
    <property type="entry name" value="EF_hand_dom"/>
</dbReference>
<evidence type="ECO:0000256" key="1">
    <source>
        <dbReference type="ARBA" id="ARBA00004611"/>
    </source>
</evidence>
<evidence type="ECO:0000313" key="11">
    <source>
        <dbReference type="Ensembl" id="ENSCSEP00000006569.1"/>
    </source>
</evidence>
<dbReference type="PROSITE" id="PS00018">
    <property type="entry name" value="EF_HAND_1"/>
    <property type="match status" value="1"/>
</dbReference>
<organism evidence="11 12">
    <name type="scientific">Cynoglossus semilaevis</name>
    <name type="common">Tongue sole</name>
    <dbReference type="NCBI Taxonomy" id="244447"/>
    <lineage>
        <taxon>Eukaryota</taxon>
        <taxon>Metazoa</taxon>
        <taxon>Chordata</taxon>
        <taxon>Craniata</taxon>
        <taxon>Vertebrata</taxon>
        <taxon>Euteleostomi</taxon>
        <taxon>Actinopterygii</taxon>
        <taxon>Neopterygii</taxon>
        <taxon>Teleostei</taxon>
        <taxon>Neoteleostei</taxon>
        <taxon>Acanthomorphata</taxon>
        <taxon>Carangaria</taxon>
        <taxon>Pleuronectiformes</taxon>
        <taxon>Pleuronectoidei</taxon>
        <taxon>Cynoglossidae</taxon>
        <taxon>Cynoglossinae</taxon>
        <taxon>Cynoglossus</taxon>
    </lineage>
</organism>